<gene>
    <name evidence="3" type="ORF">ACFO60_19840</name>
</gene>
<dbReference type="InterPro" id="IPR010031">
    <property type="entry name" value="FAD_lactone_oxidase-like"/>
</dbReference>
<dbReference type="Gene3D" id="1.10.45.10">
    <property type="entry name" value="Vanillyl-alcohol Oxidase, Chain A, domain 4"/>
    <property type="match status" value="1"/>
</dbReference>
<dbReference type="InterPro" id="IPR007173">
    <property type="entry name" value="ALO_C"/>
</dbReference>
<organism evidence="3 4">
    <name type="scientific">Sphaerisporangium dianthi</name>
    <dbReference type="NCBI Taxonomy" id="1436120"/>
    <lineage>
        <taxon>Bacteria</taxon>
        <taxon>Bacillati</taxon>
        <taxon>Actinomycetota</taxon>
        <taxon>Actinomycetes</taxon>
        <taxon>Streptosporangiales</taxon>
        <taxon>Streptosporangiaceae</taxon>
        <taxon>Sphaerisporangium</taxon>
    </lineage>
</organism>
<dbReference type="PANTHER" id="PTHR43762:SF1">
    <property type="entry name" value="D-ARABINONO-1,4-LACTONE OXIDASE"/>
    <property type="match status" value="1"/>
</dbReference>
<dbReference type="Proteomes" id="UP001596004">
    <property type="component" value="Unassembled WGS sequence"/>
</dbReference>
<proteinExistence type="predicted"/>
<protein>
    <submittedName>
        <fullName evidence="3">FAD-binding protein</fullName>
    </submittedName>
</protein>
<reference evidence="4" key="1">
    <citation type="journal article" date="2019" name="Int. J. Syst. Evol. Microbiol.">
        <title>The Global Catalogue of Microorganisms (GCM) 10K type strain sequencing project: providing services to taxonomists for standard genome sequencing and annotation.</title>
        <authorList>
            <consortium name="The Broad Institute Genomics Platform"/>
            <consortium name="The Broad Institute Genome Sequencing Center for Infectious Disease"/>
            <person name="Wu L."/>
            <person name="Ma J."/>
        </authorList>
    </citation>
    <scope>NUCLEOTIDE SEQUENCE [LARGE SCALE GENOMIC DNA]</scope>
    <source>
        <strain evidence="4">CGMCC 4.7132</strain>
    </source>
</reference>
<dbReference type="PANTHER" id="PTHR43762">
    <property type="entry name" value="L-GULONOLACTONE OXIDASE"/>
    <property type="match status" value="1"/>
</dbReference>
<keyword evidence="4" id="KW-1185">Reference proteome</keyword>
<keyword evidence="1" id="KW-0560">Oxidoreductase</keyword>
<evidence type="ECO:0000313" key="3">
    <source>
        <dbReference type="EMBL" id="MFC4533036.1"/>
    </source>
</evidence>
<dbReference type="PIRSF" id="PIRSF000136">
    <property type="entry name" value="LGO_GLO"/>
    <property type="match status" value="1"/>
</dbReference>
<dbReference type="InterPro" id="IPR016166">
    <property type="entry name" value="FAD-bd_PCMH"/>
</dbReference>
<evidence type="ECO:0000313" key="4">
    <source>
        <dbReference type="Proteomes" id="UP001596004"/>
    </source>
</evidence>
<dbReference type="InterPro" id="IPR016169">
    <property type="entry name" value="FAD-bd_PCMH_sub2"/>
</dbReference>
<feature type="domain" description="FAD-binding PCMH-type" evidence="2">
    <location>
        <begin position="24"/>
        <end position="188"/>
    </location>
</feature>
<dbReference type="Gene3D" id="3.30.70.2520">
    <property type="match status" value="1"/>
</dbReference>
<dbReference type="InterPro" id="IPR016167">
    <property type="entry name" value="FAD-bd_PCMH_sub1"/>
</dbReference>
<evidence type="ECO:0000256" key="1">
    <source>
        <dbReference type="ARBA" id="ARBA00023002"/>
    </source>
</evidence>
<dbReference type="InterPro" id="IPR016171">
    <property type="entry name" value="Vanillyl_alc_oxidase_C-sub2"/>
</dbReference>
<dbReference type="SUPFAM" id="SSF56176">
    <property type="entry name" value="FAD-binding/transporter-associated domain-like"/>
    <property type="match status" value="1"/>
</dbReference>
<sequence>MTAPAPLRPLGRAGAAPRNWAGNVAYRCARMERPTSVAGLQRLVAGNARVRAVGTRHSFNDLPDTPGILVSVAGLPPVAEVDSAAATVQVAAGMRYAELARHIDREGYALPNLGSLPHISVGGACATATHGSGVRNGCLATAVSGLEMVTAEGDLVTVDRTSGHFAGMPAGLGALGVVTRLTLDLVPSFEMRQRVYEGLPLEALDEHFAELVAGAYSVCLFTDWRAPRFTQVWVNERLDEPAATVAGRAWFTAVPASGPRHPVSGFPTESCTEQLGVPGRWFERLPHFRPDFEPSSAGDELHSEYTVPAGEAVKALHALDRVRAGIHPVLQICEVRTVAADELWMSPFYQEDSVSIHFTWIPDAEAVLPVVGLVEERLEPFRAKPHWGKVFTTPPALLRSRYPRLPDFAGLVREYDPGGKFGNPFLDRYLKQ</sequence>
<dbReference type="Pfam" id="PF01565">
    <property type="entry name" value="FAD_binding_4"/>
    <property type="match status" value="1"/>
</dbReference>
<dbReference type="EMBL" id="JBHSFP010000013">
    <property type="protein sequence ID" value="MFC4533036.1"/>
    <property type="molecule type" value="Genomic_DNA"/>
</dbReference>
<comment type="caution">
    <text evidence="3">The sequence shown here is derived from an EMBL/GenBank/DDBJ whole genome shotgun (WGS) entry which is preliminary data.</text>
</comment>
<dbReference type="Gene3D" id="3.30.70.2530">
    <property type="match status" value="1"/>
</dbReference>
<name>A0ABV9CIJ3_9ACTN</name>
<dbReference type="Pfam" id="PF04030">
    <property type="entry name" value="ALO"/>
    <property type="match status" value="1"/>
</dbReference>
<dbReference type="PROSITE" id="PS51387">
    <property type="entry name" value="FAD_PCMH"/>
    <property type="match status" value="1"/>
</dbReference>
<dbReference type="Gene3D" id="3.30.465.10">
    <property type="match status" value="1"/>
</dbReference>
<accession>A0ABV9CIJ3</accession>
<dbReference type="InterPro" id="IPR006094">
    <property type="entry name" value="Oxid_FAD_bind_N"/>
</dbReference>
<dbReference type="InterPro" id="IPR036318">
    <property type="entry name" value="FAD-bd_PCMH-like_sf"/>
</dbReference>
<dbReference type="Gene3D" id="3.30.43.10">
    <property type="entry name" value="Uridine Diphospho-n-acetylenolpyruvylglucosamine Reductase, domain 2"/>
    <property type="match status" value="1"/>
</dbReference>
<dbReference type="RefSeq" id="WP_380842032.1">
    <property type="nucleotide sequence ID" value="NZ_JBHSFP010000013.1"/>
</dbReference>
<evidence type="ECO:0000259" key="2">
    <source>
        <dbReference type="PROSITE" id="PS51387"/>
    </source>
</evidence>